<evidence type="ECO:0000259" key="12">
    <source>
        <dbReference type="PROSITE" id="PS50192"/>
    </source>
</evidence>
<feature type="domain" description="T-SNARE coiled-coil homology" evidence="12">
    <location>
        <begin position="461"/>
        <end position="523"/>
    </location>
</feature>
<keyword evidence="7 9" id="KW-0807">Transducer</keyword>
<evidence type="ECO:0000256" key="4">
    <source>
        <dbReference type="ARBA" id="ARBA00022692"/>
    </source>
</evidence>
<dbReference type="InterPro" id="IPR000727">
    <property type="entry name" value="T_SNARE_dom"/>
</dbReference>
<evidence type="ECO:0000256" key="2">
    <source>
        <dbReference type="ARBA" id="ARBA00022475"/>
    </source>
</evidence>
<dbReference type="Gene3D" id="1.10.287.950">
    <property type="entry name" value="Methyl-accepting chemotaxis protein"/>
    <property type="match status" value="1"/>
</dbReference>
<keyword evidence="15" id="KW-1185">Reference proteome</keyword>
<dbReference type="PRINTS" id="PR00260">
    <property type="entry name" value="CHEMTRNSDUCR"/>
</dbReference>
<dbReference type="InterPro" id="IPR033480">
    <property type="entry name" value="sCache_2"/>
</dbReference>
<dbReference type="PROSITE" id="PS50885">
    <property type="entry name" value="HAMP"/>
    <property type="match status" value="1"/>
</dbReference>
<dbReference type="Pfam" id="PF17200">
    <property type="entry name" value="sCache_2"/>
    <property type="match status" value="1"/>
</dbReference>
<gene>
    <name evidence="14" type="ORF">CWS72_02925</name>
</gene>
<dbReference type="Pfam" id="PF00672">
    <property type="entry name" value="HAMP"/>
    <property type="match status" value="1"/>
</dbReference>
<name>A0A2N3Q0E8_9PROT</name>
<comment type="similarity">
    <text evidence="8">Belongs to the methyl-accepting chemotaxis (MCP) protein family.</text>
</comment>
<organism evidence="14 15">
    <name type="scientific">Telmatospirillum siberiense</name>
    <dbReference type="NCBI Taxonomy" id="382514"/>
    <lineage>
        <taxon>Bacteria</taxon>
        <taxon>Pseudomonadati</taxon>
        <taxon>Pseudomonadota</taxon>
        <taxon>Alphaproteobacteria</taxon>
        <taxon>Rhodospirillales</taxon>
        <taxon>Rhodospirillaceae</taxon>
        <taxon>Telmatospirillum</taxon>
    </lineage>
</organism>
<evidence type="ECO:0000259" key="13">
    <source>
        <dbReference type="PROSITE" id="PS50885"/>
    </source>
</evidence>
<evidence type="ECO:0000256" key="6">
    <source>
        <dbReference type="ARBA" id="ARBA00023136"/>
    </source>
</evidence>
<feature type="domain" description="Methyl-accepting transducer" evidence="11">
    <location>
        <begin position="309"/>
        <end position="534"/>
    </location>
</feature>
<dbReference type="GO" id="GO:0006935">
    <property type="term" value="P:chemotaxis"/>
    <property type="evidence" value="ECO:0007669"/>
    <property type="project" value="InterPro"/>
</dbReference>
<feature type="domain" description="HAMP" evidence="13">
    <location>
        <begin position="215"/>
        <end position="268"/>
    </location>
</feature>
<keyword evidence="4 10" id="KW-0812">Transmembrane</keyword>
<feature type="transmembrane region" description="Helical" evidence="10">
    <location>
        <begin position="192"/>
        <end position="213"/>
    </location>
</feature>
<dbReference type="SMART" id="SM00304">
    <property type="entry name" value="HAMP"/>
    <property type="match status" value="1"/>
</dbReference>
<accession>A0A2N3Q0E8</accession>
<dbReference type="PROSITE" id="PS50111">
    <property type="entry name" value="CHEMOTAXIS_TRANSDUC_2"/>
    <property type="match status" value="1"/>
</dbReference>
<evidence type="ECO:0000256" key="10">
    <source>
        <dbReference type="SAM" id="Phobius"/>
    </source>
</evidence>
<dbReference type="InterPro" id="IPR004090">
    <property type="entry name" value="Chemotax_Me-accpt_rcpt"/>
</dbReference>
<dbReference type="CDD" id="cd06225">
    <property type="entry name" value="HAMP"/>
    <property type="match status" value="1"/>
</dbReference>
<dbReference type="PANTHER" id="PTHR32089">
    <property type="entry name" value="METHYL-ACCEPTING CHEMOTAXIS PROTEIN MCPB"/>
    <property type="match status" value="1"/>
</dbReference>
<evidence type="ECO:0000256" key="9">
    <source>
        <dbReference type="PROSITE-ProRule" id="PRU00284"/>
    </source>
</evidence>
<dbReference type="GO" id="GO:0007165">
    <property type="term" value="P:signal transduction"/>
    <property type="evidence" value="ECO:0007669"/>
    <property type="project" value="UniProtKB-KW"/>
</dbReference>
<keyword evidence="3" id="KW-0997">Cell inner membrane</keyword>
<dbReference type="Proteomes" id="UP000233293">
    <property type="component" value="Unassembled WGS sequence"/>
</dbReference>
<keyword evidence="2" id="KW-1003">Cell membrane</keyword>
<evidence type="ECO:0000313" key="14">
    <source>
        <dbReference type="EMBL" id="PKU26101.1"/>
    </source>
</evidence>
<evidence type="ECO:0000313" key="15">
    <source>
        <dbReference type="Proteomes" id="UP000233293"/>
    </source>
</evidence>
<reference evidence="15" key="1">
    <citation type="submission" date="2017-12" db="EMBL/GenBank/DDBJ databases">
        <title>Draft genome sequence of Telmatospirillum siberiense 26-4b1T, an acidotolerant peatland alphaproteobacterium potentially involved in sulfur cycling.</title>
        <authorList>
            <person name="Hausmann B."/>
            <person name="Pjevac P."/>
            <person name="Schreck K."/>
            <person name="Herbold C.W."/>
            <person name="Daims H."/>
            <person name="Wagner M."/>
            <person name="Pester M."/>
            <person name="Loy A."/>
        </authorList>
    </citation>
    <scope>NUCLEOTIDE SEQUENCE [LARGE SCALE GENOMIC DNA]</scope>
    <source>
        <strain evidence="15">26-4b1</strain>
    </source>
</reference>
<dbReference type="Gene3D" id="3.30.450.20">
    <property type="entry name" value="PAS domain"/>
    <property type="match status" value="1"/>
</dbReference>
<dbReference type="SMART" id="SM01049">
    <property type="entry name" value="Cache_2"/>
    <property type="match status" value="1"/>
</dbReference>
<evidence type="ECO:0000256" key="8">
    <source>
        <dbReference type="ARBA" id="ARBA00029447"/>
    </source>
</evidence>
<dbReference type="InterPro" id="IPR003660">
    <property type="entry name" value="HAMP_dom"/>
</dbReference>
<evidence type="ECO:0000256" key="1">
    <source>
        <dbReference type="ARBA" id="ARBA00004429"/>
    </source>
</evidence>
<dbReference type="SMART" id="SM00283">
    <property type="entry name" value="MA"/>
    <property type="match status" value="1"/>
</dbReference>
<comment type="subcellular location">
    <subcellularLocation>
        <location evidence="1">Cell inner membrane</location>
        <topology evidence="1">Multi-pass membrane protein</topology>
    </subcellularLocation>
</comment>
<dbReference type="GO" id="GO:0004888">
    <property type="term" value="F:transmembrane signaling receptor activity"/>
    <property type="evidence" value="ECO:0007669"/>
    <property type="project" value="InterPro"/>
</dbReference>
<dbReference type="Pfam" id="PF00015">
    <property type="entry name" value="MCPsignal"/>
    <property type="match status" value="1"/>
</dbReference>
<sequence>MAPMVALFSRITSKILVIPIVAMLALALVGAASVHTIGAITTDEHQSRARIAAEIAATIVEGFEAKVAKGEIADAQAQEMAKDILRSLRYDGSEYVTVHDLANVTLVNGPFRQQEGKSSADAKDPNGTYFARDMLAQAKSGGGFNYYLWPKTANTPPVRKVAYSKMAAGDWKWEVTSGIYLDTVEAAFQANAWRMGAAVAVLALLTLGLAVWFGRGLIRPILVLTTVTHHLAEGDLTVVVPGRERRDEMGTLAKAIDVLKEKSVEAAHLRVAQDRMKMEAAKERQAAMHALADGFESSVKKVVDSMGASVSDMENSANVLSLAAEEANGRTTSAAVAAEETSANVSTVSAATEELFSSIQEISRQISQSSMIATDAVSEAERTNQAMAALEDSVKRIGDIVELINSIASQTNLLALNATIEAARAGEAGKGFAVVASEVKSLATQTARATEDIQAKVAEIHTMTGSAVSAIRGIGETVGRMNEITTTVAAAVEEQGAATQEIAGSVHQAAEGTRQVSDDVSVAQRAASKTGSVAANVLGAAGSLAQEAERLRAEVDCFLQGVRAV</sequence>
<dbReference type="InterPro" id="IPR004089">
    <property type="entry name" value="MCPsignal_dom"/>
</dbReference>
<keyword evidence="6 10" id="KW-0472">Membrane</keyword>
<evidence type="ECO:0000256" key="5">
    <source>
        <dbReference type="ARBA" id="ARBA00022989"/>
    </source>
</evidence>
<dbReference type="EMBL" id="PIUM01000002">
    <property type="protein sequence ID" value="PKU26101.1"/>
    <property type="molecule type" value="Genomic_DNA"/>
</dbReference>
<evidence type="ECO:0000259" key="11">
    <source>
        <dbReference type="PROSITE" id="PS50111"/>
    </source>
</evidence>
<evidence type="ECO:0000256" key="3">
    <source>
        <dbReference type="ARBA" id="ARBA00022519"/>
    </source>
</evidence>
<dbReference type="PANTHER" id="PTHR32089:SF112">
    <property type="entry name" value="LYSOZYME-LIKE PROTEIN-RELATED"/>
    <property type="match status" value="1"/>
</dbReference>
<dbReference type="Gene3D" id="1.10.8.500">
    <property type="entry name" value="HAMP domain in histidine kinase"/>
    <property type="match status" value="1"/>
</dbReference>
<dbReference type="SUPFAM" id="SSF58104">
    <property type="entry name" value="Methyl-accepting chemotaxis protein (MCP) signaling domain"/>
    <property type="match status" value="1"/>
</dbReference>
<evidence type="ECO:0000256" key="7">
    <source>
        <dbReference type="ARBA" id="ARBA00023224"/>
    </source>
</evidence>
<proteinExistence type="inferred from homology"/>
<dbReference type="GO" id="GO:0005886">
    <property type="term" value="C:plasma membrane"/>
    <property type="evidence" value="ECO:0007669"/>
    <property type="project" value="UniProtKB-SubCell"/>
</dbReference>
<dbReference type="AlphaFoldDB" id="A0A2N3Q0E8"/>
<keyword evidence="5 10" id="KW-1133">Transmembrane helix</keyword>
<keyword evidence="14" id="KW-0675">Receptor</keyword>
<dbReference type="PROSITE" id="PS50192">
    <property type="entry name" value="T_SNARE"/>
    <property type="match status" value="1"/>
</dbReference>
<protein>
    <submittedName>
        <fullName evidence="14">Methyl-accepting chemotaxis receptor/sensory transducer</fullName>
    </submittedName>
</protein>
<comment type="caution">
    <text evidence="14">The sequence shown here is derived from an EMBL/GenBank/DDBJ whole genome shotgun (WGS) entry which is preliminary data.</text>
</comment>